<dbReference type="UniPathway" id="UPA00124"/>
<dbReference type="InterPro" id="IPR000888">
    <property type="entry name" value="RmlC-like"/>
</dbReference>
<proteinExistence type="inferred from homology"/>
<dbReference type="CDD" id="cd00438">
    <property type="entry name" value="cupin_RmlC"/>
    <property type="match status" value="1"/>
</dbReference>
<dbReference type="GO" id="GO:0005829">
    <property type="term" value="C:cytosol"/>
    <property type="evidence" value="ECO:0007669"/>
    <property type="project" value="TreeGrafter"/>
</dbReference>
<comment type="similarity">
    <text evidence="7">Belongs to the dTDP-4-dehydrorhamnose 3,5-epimerase family.</text>
</comment>
<comment type="caution">
    <text evidence="8">The sequence shown here is derived from an EMBL/GenBank/DDBJ whole genome shotgun (WGS) entry which is preliminary data.</text>
</comment>
<dbReference type="PANTHER" id="PTHR21047:SF2">
    <property type="entry name" value="THYMIDINE DIPHOSPHO-4-KETO-RHAMNOSE 3,5-EPIMERASE"/>
    <property type="match status" value="1"/>
</dbReference>
<dbReference type="PANTHER" id="PTHR21047">
    <property type="entry name" value="DTDP-6-DEOXY-D-GLUCOSE-3,5 EPIMERASE"/>
    <property type="match status" value="1"/>
</dbReference>
<dbReference type="EMBL" id="JAARLZ010000017">
    <property type="protein sequence ID" value="NII08973.1"/>
    <property type="molecule type" value="Genomic_DNA"/>
</dbReference>
<evidence type="ECO:0000256" key="2">
    <source>
        <dbReference type="ARBA" id="ARBA00001997"/>
    </source>
</evidence>
<dbReference type="GO" id="GO:0019305">
    <property type="term" value="P:dTDP-rhamnose biosynthetic process"/>
    <property type="evidence" value="ECO:0007669"/>
    <property type="project" value="UniProtKB-UniRule"/>
</dbReference>
<dbReference type="Gene3D" id="2.60.120.10">
    <property type="entry name" value="Jelly Rolls"/>
    <property type="match status" value="1"/>
</dbReference>
<keyword evidence="9" id="KW-1185">Reference proteome</keyword>
<dbReference type="GO" id="GO:0008830">
    <property type="term" value="F:dTDP-4-dehydrorhamnose 3,5-epimerase activity"/>
    <property type="evidence" value="ECO:0007669"/>
    <property type="project" value="UniProtKB-UniRule"/>
</dbReference>
<dbReference type="Pfam" id="PF00908">
    <property type="entry name" value="dTDP_sugar_isom"/>
    <property type="match status" value="1"/>
</dbReference>
<dbReference type="Proteomes" id="UP000490980">
    <property type="component" value="Unassembled WGS sequence"/>
</dbReference>
<feature type="active site" description="Proton donor" evidence="5">
    <location>
        <position position="132"/>
    </location>
</feature>
<dbReference type="InterPro" id="IPR014710">
    <property type="entry name" value="RmlC-like_jellyroll"/>
</dbReference>
<protein>
    <recommendedName>
        <fullName evidence="4 7">dTDP-4-dehydrorhamnose 3,5-epimerase</fullName>
        <ecNumber evidence="3 7">5.1.3.13</ecNumber>
    </recommendedName>
    <alternativeName>
        <fullName evidence="7">Thymidine diphospho-4-keto-rhamnose 3,5-epimerase</fullName>
    </alternativeName>
</protein>
<name>A0A7X5ZKD3_9GAMM</name>
<comment type="function">
    <text evidence="2 7">Catalyzes the epimerization of the C3' and C5'positions of dTDP-6-deoxy-D-xylo-4-hexulose, forming dTDP-6-deoxy-L-lyxo-4-hexulose.</text>
</comment>
<sequence length="183" mass="20537">MTIFPTALAGLHVIRTDPMRDERGRFVRTFCEDELTPIRPGIHWQQANLSATHGRGAIRGMHFQHPPASELKLVRCLRGRVFDVAVDLRAGSPTFLQWHGEELSEDNERMLLIPEGFAHGFQLLEDHAELLYMHSAAYSPEHDGRIRFDEPRVGIAWPLATGIVSARDLATPPLTNDFPGVIA</sequence>
<evidence type="ECO:0000313" key="9">
    <source>
        <dbReference type="Proteomes" id="UP000490980"/>
    </source>
</evidence>
<evidence type="ECO:0000256" key="4">
    <source>
        <dbReference type="ARBA" id="ARBA00019595"/>
    </source>
</evidence>
<evidence type="ECO:0000256" key="3">
    <source>
        <dbReference type="ARBA" id="ARBA00012098"/>
    </source>
</evidence>
<dbReference type="AlphaFoldDB" id="A0A7X5ZKD3"/>
<dbReference type="GO" id="GO:0000271">
    <property type="term" value="P:polysaccharide biosynthetic process"/>
    <property type="evidence" value="ECO:0007669"/>
    <property type="project" value="TreeGrafter"/>
</dbReference>
<reference evidence="8 9" key="1">
    <citation type="submission" date="2020-03" db="EMBL/GenBank/DDBJ databases">
        <authorList>
            <person name="Lai Q."/>
        </authorList>
    </citation>
    <scope>NUCLEOTIDE SEQUENCE [LARGE SCALE GENOMIC DNA]</scope>
    <source>
        <strain evidence="8 9">CCUG 25036</strain>
    </source>
</reference>
<accession>A0A7X5ZKD3</accession>
<feature type="site" description="Participates in a stacking interaction with the thymidine ring of dTDP-4-oxo-6-deoxyglucose" evidence="6">
    <location>
        <position position="138"/>
    </location>
</feature>
<dbReference type="InterPro" id="IPR011051">
    <property type="entry name" value="RmlC_Cupin_sf"/>
</dbReference>
<comment type="pathway">
    <text evidence="7">Carbohydrate biosynthesis; dTDP-L-rhamnose biosynthesis.</text>
</comment>
<dbReference type="RefSeq" id="WP_166952772.1">
    <property type="nucleotide sequence ID" value="NZ_JAARLZ010000017.1"/>
</dbReference>
<evidence type="ECO:0000256" key="1">
    <source>
        <dbReference type="ARBA" id="ARBA00001298"/>
    </source>
</evidence>
<evidence type="ECO:0000313" key="8">
    <source>
        <dbReference type="EMBL" id="NII08973.1"/>
    </source>
</evidence>
<organism evidence="8 9">
    <name type="scientific">Luteibacter anthropi</name>
    <dbReference type="NCBI Taxonomy" id="564369"/>
    <lineage>
        <taxon>Bacteria</taxon>
        <taxon>Pseudomonadati</taxon>
        <taxon>Pseudomonadota</taxon>
        <taxon>Gammaproteobacteria</taxon>
        <taxon>Lysobacterales</taxon>
        <taxon>Rhodanobacteraceae</taxon>
        <taxon>Luteibacter</taxon>
    </lineage>
</organism>
<evidence type="ECO:0000256" key="6">
    <source>
        <dbReference type="PIRSR" id="PIRSR600888-3"/>
    </source>
</evidence>
<feature type="active site" description="Proton acceptor" evidence="5">
    <location>
        <position position="62"/>
    </location>
</feature>
<evidence type="ECO:0000256" key="7">
    <source>
        <dbReference type="RuleBase" id="RU364069"/>
    </source>
</evidence>
<evidence type="ECO:0000256" key="5">
    <source>
        <dbReference type="PIRSR" id="PIRSR600888-1"/>
    </source>
</evidence>
<comment type="subunit">
    <text evidence="7">Homodimer.</text>
</comment>
<keyword evidence="7 8" id="KW-0413">Isomerase</keyword>
<dbReference type="NCBIfam" id="TIGR01221">
    <property type="entry name" value="rmlC"/>
    <property type="match status" value="1"/>
</dbReference>
<dbReference type="EC" id="5.1.3.13" evidence="3 7"/>
<comment type="catalytic activity">
    <reaction evidence="1 7">
        <text>dTDP-4-dehydro-6-deoxy-alpha-D-glucose = dTDP-4-dehydro-beta-L-rhamnose</text>
        <dbReference type="Rhea" id="RHEA:16969"/>
        <dbReference type="ChEBI" id="CHEBI:57649"/>
        <dbReference type="ChEBI" id="CHEBI:62830"/>
        <dbReference type="EC" id="5.1.3.13"/>
    </reaction>
</comment>
<gene>
    <name evidence="8" type="primary">rfbC</name>
    <name evidence="8" type="ORF">HBF25_21530</name>
</gene>
<dbReference type="SUPFAM" id="SSF51182">
    <property type="entry name" value="RmlC-like cupins"/>
    <property type="match status" value="1"/>
</dbReference>